<feature type="domain" description="4Fe-4S ferredoxin-type" evidence="4">
    <location>
        <begin position="59"/>
        <end position="88"/>
    </location>
</feature>
<protein>
    <submittedName>
        <fullName evidence="5">4Fe-4S binding domain-containing protein</fullName>
    </submittedName>
</protein>
<evidence type="ECO:0000256" key="1">
    <source>
        <dbReference type="ARBA" id="ARBA00022723"/>
    </source>
</evidence>
<reference evidence="6" key="1">
    <citation type="submission" date="2016-11" db="EMBL/GenBank/DDBJ databases">
        <authorList>
            <person name="Varghese N."/>
            <person name="Submissions S."/>
        </authorList>
    </citation>
    <scope>NUCLEOTIDE SEQUENCE [LARGE SCALE GENOMIC DNA]</scope>
    <source>
        <strain evidence="6">DSM 14826</strain>
    </source>
</reference>
<dbReference type="EMBL" id="FRAI01000010">
    <property type="protein sequence ID" value="SHJ97167.1"/>
    <property type="molecule type" value="Genomic_DNA"/>
</dbReference>
<evidence type="ECO:0000256" key="3">
    <source>
        <dbReference type="ARBA" id="ARBA00023014"/>
    </source>
</evidence>
<keyword evidence="2" id="KW-0408">Iron</keyword>
<gene>
    <name evidence="5" type="ORF">SAMN02745227_01195</name>
</gene>
<dbReference type="GO" id="GO:0051536">
    <property type="term" value="F:iron-sulfur cluster binding"/>
    <property type="evidence" value="ECO:0007669"/>
    <property type="project" value="UniProtKB-KW"/>
</dbReference>
<keyword evidence="6" id="KW-1185">Reference proteome</keyword>
<dbReference type="OrthoDB" id="9801699at2"/>
<dbReference type="AlphaFoldDB" id="A0A1M6NN35"/>
<keyword evidence="3" id="KW-0411">Iron-sulfur</keyword>
<dbReference type="Pfam" id="PF12838">
    <property type="entry name" value="Fer4_7"/>
    <property type="match status" value="1"/>
</dbReference>
<keyword evidence="1" id="KW-0479">Metal-binding</keyword>
<dbReference type="GO" id="GO:0046872">
    <property type="term" value="F:metal ion binding"/>
    <property type="evidence" value="ECO:0007669"/>
    <property type="project" value="UniProtKB-KW"/>
</dbReference>
<proteinExistence type="predicted"/>
<dbReference type="Proteomes" id="UP000243547">
    <property type="component" value="Unassembled WGS sequence"/>
</dbReference>
<evidence type="ECO:0000259" key="4">
    <source>
        <dbReference type="PROSITE" id="PS51379"/>
    </source>
</evidence>
<name>A0A1M6NN35_9FIRM</name>
<evidence type="ECO:0000313" key="5">
    <source>
        <dbReference type="EMBL" id="SHJ97167.1"/>
    </source>
</evidence>
<sequence length="160" mass="17758">MLNKTGIPTDEELRSVLPSEERIKRGPVAIFECFQEIPCNPCESSCPKGAVKIGEDINKIPKVDHEICNGCTNCVGACPGLAIFVVEQKGDKGKVTIPYEFLPMPKEGDMVTGLDRKGKPITKCRVLKVRKNEKLDRTAVITLEVDKGKELLVRFMKVEE</sequence>
<organism evidence="5 6">
    <name type="scientific">Anaerobranca californiensis DSM 14826</name>
    <dbReference type="NCBI Taxonomy" id="1120989"/>
    <lineage>
        <taxon>Bacteria</taxon>
        <taxon>Bacillati</taxon>
        <taxon>Bacillota</taxon>
        <taxon>Clostridia</taxon>
        <taxon>Eubacteriales</taxon>
        <taxon>Proteinivoracaceae</taxon>
        <taxon>Anaerobranca</taxon>
    </lineage>
</organism>
<accession>A0A1M6NN35</accession>
<dbReference type="SUPFAM" id="SSF54862">
    <property type="entry name" value="4Fe-4S ferredoxins"/>
    <property type="match status" value="1"/>
</dbReference>
<dbReference type="InterPro" id="IPR017896">
    <property type="entry name" value="4Fe4S_Fe-S-bd"/>
</dbReference>
<dbReference type="STRING" id="1120989.SAMN02745227_01195"/>
<dbReference type="PROSITE" id="PS51379">
    <property type="entry name" value="4FE4S_FER_2"/>
    <property type="match status" value="1"/>
</dbReference>
<dbReference type="InterPro" id="IPR017900">
    <property type="entry name" value="4Fe4S_Fe_S_CS"/>
</dbReference>
<dbReference type="Gene3D" id="3.30.70.20">
    <property type="match status" value="1"/>
</dbReference>
<dbReference type="RefSeq" id="WP_072907123.1">
    <property type="nucleotide sequence ID" value="NZ_FRAI01000010.1"/>
</dbReference>
<evidence type="ECO:0000313" key="6">
    <source>
        <dbReference type="Proteomes" id="UP000243547"/>
    </source>
</evidence>
<evidence type="ECO:0000256" key="2">
    <source>
        <dbReference type="ARBA" id="ARBA00023004"/>
    </source>
</evidence>
<dbReference type="PROSITE" id="PS00198">
    <property type="entry name" value="4FE4S_FER_1"/>
    <property type="match status" value="1"/>
</dbReference>